<dbReference type="eggNOG" id="COG2335">
    <property type="taxonomic scope" value="Bacteria"/>
</dbReference>
<comment type="caution">
    <text evidence="2">The sequence shown here is derived from an EMBL/GenBank/DDBJ whole genome shotgun (WGS) entry which is preliminary data.</text>
</comment>
<organism evidence="2 3">
    <name type="scientific">Cesiribacter andamanensis AMV16</name>
    <dbReference type="NCBI Taxonomy" id="1279009"/>
    <lineage>
        <taxon>Bacteria</taxon>
        <taxon>Pseudomonadati</taxon>
        <taxon>Bacteroidota</taxon>
        <taxon>Cytophagia</taxon>
        <taxon>Cytophagales</taxon>
        <taxon>Cesiribacteraceae</taxon>
        <taxon>Cesiribacter</taxon>
    </lineage>
</organism>
<feature type="domain" description="FAS1" evidence="1">
    <location>
        <begin position="165"/>
        <end position="302"/>
    </location>
</feature>
<name>M7NV59_9BACT</name>
<evidence type="ECO:0000313" key="2">
    <source>
        <dbReference type="EMBL" id="EMR02339.1"/>
    </source>
</evidence>
<dbReference type="STRING" id="1279009.ADICEAN_02537"/>
<keyword evidence="3" id="KW-1185">Reference proteome</keyword>
<dbReference type="EMBL" id="AODQ01000062">
    <property type="protein sequence ID" value="EMR02339.1"/>
    <property type="molecule type" value="Genomic_DNA"/>
</dbReference>
<dbReference type="InterPro" id="IPR036378">
    <property type="entry name" value="FAS1_dom_sf"/>
</dbReference>
<dbReference type="InterPro" id="IPR000782">
    <property type="entry name" value="FAS1_domain"/>
</dbReference>
<accession>M7NV59</accession>
<gene>
    <name evidence="2" type="ORF">ADICEAN_02537</name>
</gene>
<dbReference type="Pfam" id="PF02469">
    <property type="entry name" value="Fasciclin"/>
    <property type="match status" value="2"/>
</dbReference>
<evidence type="ECO:0000259" key="1">
    <source>
        <dbReference type="PROSITE" id="PS50213"/>
    </source>
</evidence>
<reference evidence="2 3" key="1">
    <citation type="journal article" date="2013" name="Genome Announc.">
        <title>Draft Genome Sequence of Cesiribacter andamanensis Strain AMV16T, Isolated from a Soil Sample from a Mud Volcano in the Andaman Islands, India.</title>
        <authorList>
            <person name="Shivaji S."/>
            <person name="Ara S."/>
            <person name="Begum Z."/>
            <person name="Srinivas T.N."/>
            <person name="Singh A."/>
            <person name="Kumar Pinnaka A."/>
        </authorList>
    </citation>
    <scope>NUCLEOTIDE SEQUENCE [LARGE SCALE GENOMIC DNA]</scope>
    <source>
        <strain evidence="2 3">AMV16</strain>
    </source>
</reference>
<dbReference type="Proteomes" id="UP000011910">
    <property type="component" value="Unassembled WGS sequence"/>
</dbReference>
<dbReference type="PANTHER" id="PTHR10900:SF77">
    <property type="entry name" value="FI19380P1"/>
    <property type="match status" value="1"/>
</dbReference>
<proteinExistence type="predicted"/>
<dbReference type="InterPro" id="IPR050904">
    <property type="entry name" value="Adhesion/Biosynth-related"/>
</dbReference>
<dbReference type="Gene3D" id="2.30.180.10">
    <property type="entry name" value="FAS1 domain"/>
    <property type="match status" value="2"/>
</dbReference>
<sequence>MLIALLLGWGCDATNENRPIDPTQTLLQRVRDQSELSSFYTALERLNLLSTLQNQHLDFTLLAPTNAAFASYLQAAGYTSLEAVPLSALDPLIRYHIALGNKPVAQLDSSLLSTLSGSKIVAYTSNNTVLLNQGTALATTDLRATNGVLHTLGEVLQPPTQSLADLIATRASGQEAEYGLLQAALTHTGLASVLDNANQRLTLFAPTDAAFTAAGYTTVEEIEQEDPAVIRPLLLYHLLAGYRFSHMLHTGNLRTQLGDSVRVDATAGTLLGEGNTQPARLLPAEMDQFTTNGVLHGIDAVLLPD</sequence>
<protein>
    <submittedName>
        <fullName evidence="2">Fasciclin domain protein</fullName>
    </submittedName>
</protein>
<dbReference type="SMART" id="SM00554">
    <property type="entry name" value="FAS1"/>
    <property type="match status" value="2"/>
</dbReference>
<dbReference type="PROSITE" id="PS50213">
    <property type="entry name" value="FAS1"/>
    <property type="match status" value="2"/>
</dbReference>
<dbReference type="PANTHER" id="PTHR10900">
    <property type="entry name" value="PERIOSTIN-RELATED"/>
    <property type="match status" value="1"/>
</dbReference>
<dbReference type="GO" id="GO:0005615">
    <property type="term" value="C:extracellular space"/>
    <property type="evidence" value="ECO:0007669"/>
    <property type="project" value="TreeGrafter"/>
</dbReference>
<dbReference type="SUPFAM" id="SSF82153">
    <property type="entry name" value="FAS1 domain"/>
    <property type="match status" value="2"/>
</dbReference>
<evidence type="ECO:0000313" key="3">
    <source>
        <dbReference type="Proteomes" id="UP000011910"/>
    </source>
</evidence>
<feature type="domain" description="FAS1" evidence="1">
    <location>
        <begin position="23"/>
        <end position="156"/>
    </location>
</feature>
<dbReference type="AlphaFoldDB" id="M7NV59"/>